<gene>
    <name evidence="9" type="ORF">HU200_036664</name>
</gene>
<keyword evidence="4" id="KW-0238">DNA-binding</keyword>
<feature type="domain" description="HTH myb-type" evidence="8">
    <location>
        <begin position="145"/>
        <end position="199"/>
    </location>
</feature>
<evidence type="ECO:0000256" key="4">
    <source>
        <dbReference type="ARBA" id="ARBA00023125"/>
    </source>
</evidence>
<dbReference type="InterPro" id="IPR001005">
    <property type="entry name" value="SANT/Myb"/>
</dbReference>
<dbReference type="AlphaFoldDB" id="A0A835BGK3"/>
<dbReference type="PANTHER" id="PTHR45675:SF27">
    <property type="entry name" value="OS01G0637800 PROTEIN"/>
    <property type="match status" value="1"/>
</dbReference>
<dbReference type="Gene3D" id="1.10.10.60">
    <property type="entry name" value="Homeodomain-like"/>
    <property type="match status" value="2"/>
</dbReference>
<evidence type="ECO:0000256" key="6">
    <source>
        <dbReference type="ARBA" id="ARBA00023242"/>
    </source>
</evidence>
<evidence type="ECO:0000256" key="1">
    <source>
        <dbReference type="ARBA" id="ARBA00004123"/>
    </source>
</evidence>
<accession>A0A835BGK3</accession>
<feature type="domain" description="Myb-like" evidence="7">
    <location>
        <begin position="145"/>
        <end position="195"/>
    </location>
</feature>
<keyword evidence="2" id="KW-0677">Repeat</keyword>
<dbReference type="CDD" id="cd00167">
    <property type="entry name" value="SANT"/>
    <property type="match status" value="2"/>
</dbReference>
<keyword evidence="6" id="KW-0539">Nucleus</keyword>
<evidence type="ECO:0000256" key="2">
    <source>
        <dbReference type="ARBA" id="ARBA00022737"/>
    </source>
</evidence>
<protein>
    <submittedName>
        <fullName evidence="9">Uncharacterized protein</fullName>
    </submittedName>
</protein>
<dbReference type="GO" id="GO:0043565">
    <property type="term" value="F:sequence-specific DNA binding"/>
    <property type="evidence" value="ECO:0007669"/>
    <property type="project" value="InterPro"/>
</dbReference>
<dbReference type="OrthoDB" id="2143914at2759"/>
<evidence type="ECO:0000256" key="3">
    <source>
        <dbReference type="ARBA" id="ARBA00023015"/>
    </source>
</evidence>
<dbReference type="Pfam" id="PF00249">
    <property type="entry name" value="Myb_DNA-binding"/>
    <property type="match status" value="2"/>
</dbReference>
<dbReference type="PANTHER" id="PTHR45675">
    <property type="entry name" value="MYB TRANSCRIPTION FACTOR-RELATED-RELATED"/>
    <property type="match status" value="1"/>
</dbReference>
<comment type="subcellular location">
    <subcellularLocation>
        <location evidence="1">Nucleus</location>
    </subcellularLocation>
</comment>
<dbReference type="SMART" id="SM00717">
    <property type="entry name" value="SANT"/>
    <property type="match status" value="2"/>
</dbReference>
<name>A0A835BGK3_9POAL</name>
<keyword evidence="5" id="KW-0804">Transcription</keyword>
<proteinExistence type="predicted"/>
<dbReference type="SUPFAM" id="SSF46689">
    <property type="entry name" value="Homeodomain-like"/>
    <property type="match status" value="1"/>
</dbReference>
<evidence type="ECO:0000256" key="5">
    <source>
        <dbReference type="ARBA" id="ARBA00023163"/>
    </source>
</evidence>
<keyword evidence="3" id="KW-0805">Transcription regulation</keyword>
<dbReference type="FunFam" id="1.10.10.60:FF:000011">
    <property type="entry name" value="Myb transcription factor"/>
    <property type="match status" value="1"/>
</dbReference>
<dbReference type="Proteomes" id="UP000636709">
    <property type="component" value="Unassembled WGS sequence"/>
</dbReference>
<dbReference type="PROSITE" id="PS51294">
    <property type="entry name" value="HTH_MYB"/>
    <property type="match status" value="2"/>
</dbReference>
<sequence>MEASQTKAAAILSQSSQRFVWPQSLASHKRACGCNIHPRTRPTTGSGWLAYVTTTAPNGLQAHQSIGHSQYNNPRAKEPLEVAMTSARAGDQPAVRKGPWTLEEDLILVAYISQHGEGSWDGLARAAGLNRNGKSCRLRWLNYLRPGVRHGSITAEEDAAIRELHAALGNKWSKIATHLPGRTDNEIKNYWRTRIQRKPKPKPAQTRVPPPAVISSTAGDYYYSWCVKPDPDQQASSYYGHNKADVAAAATATALSGEGGSSAVKTTSQDSTTAAVGDWRVQQTSSFPCYSVAGHGETGGVDALTTTTNFLSSQLISDSFWNVVDNFWEAKPVAGAF</sequence>
<dbReference type="GO" id="GO:0003700">
    <property type="term" value="F:DNA-binding transcription factor activity"/>
    <property type="evidence" value="ECO:0007669"/>
    <property type="project" value="InterPro"/>
</dbReference>
<dbReference type="EMBL" id="JACEFO010001880">
    <property type="protein sequence ID" value="KAF8697014.1"/>
    <property type="molecule type" value="Genomic_DNA"/>
</dbReference>
<evidence type="ECO:0000259" key="7">
    <source>
        <dbReference type="PROSITE" id="PS50090"/>
    </source>
</evidence>
<comment type="caution">
    <text evidence="9">The sequence shown here is derived from an EMBL/GenBank/DDBJ whole genome shotgun (WGS) entry which is preliminary data.</text>
</comment>
<evidence type="ECO:0000313" key="9">
    <source>
        <dbReference type="EMBL" id="KAF8697014.1"/>
    </source>
</evidence>
<dbReference type="InterPro" id="IPR044676">
    <property type="entry name" value="EOBI/EOBII-like_plant"/>
</dbReference>
<organism evidence="9 10">
    <name type="scientific">Digitaria exilis</name>
    <dbReference type="NCBI Taxonomy" id="1010633"/>
    <lineage>
        <taxon>Eukaryota</taxon>
        <taxon>Viridiplantae</taxon>
        <taxon>Streptophyta</taxon>
        <taxon>Embryophyta</taxon>
        <taxon>Tracheophyta</taxon>
        <taxon>Spermatophyta</taxon>
        <taxon>Magnoliopsida</taxon>
        <taxon>Liliopsida</taxon>
        <taxon>Poales</taxon>
        <taxon>Poaceae</taxon>
        <taxon>PACMAD clade</taxon>
        <taxon>Panicoideae</taxon>
        <taxon>Panicodae</taxon>
        <taxon>Paniceae</taxon>
        <taxon>Anthephorinae</taxon>
        <taxon>Digitaria</taxon>
    </lineage>
</organism>
<dbReference type="InterPro" id="IPR009057">
    <property type="entry name" value="Homeodomain-like_sf"/>
</dbReference>
<dbReference type="GO" id="GO:0005634">
    <property type="term" value="C:nucleus"/>
    <property type="evidence" value="ECO:0007669"/>
    <property type="project" value="UniProtKB-SubCell"/>
</dbReference>
<dbReference type="PROSITE" id="PS50090">
    <property type="entry name" value="MYB_LIKE"/>
    <property type="match status" value="2"/>
</dbReference>
<evidence type="ECO:0000259" key="8">
    <source>
        <dbReference type="PROSITE" id="PS51294"/>
    </source>
</evidence>
<feature type="domain" description="Myb-like" evidence="7">
    <location>
        <begin position="92"/>
        <end position="144"/>
    </location>
</feature>
<evidence type="ECO:0000313" key="10">
    <source>
        <dbReference type="Proteomes" id="UP000636709"/>
    </source>
</evidence>
<dbReference type="InterPro" id="IPR017930">
    <property type="entry name" value="Myb_dom"/>
</dbReference>
<keyword evidence="10" id="KW-1185">Reference proteome</keyword>
<reference evidence="9" key="1">
    <citation type="submission" date="2020-07" db="EMBL/GenBank/DDBJ databases">
        <title>Genome sequence and genetic diversity analysis of an under-domesticated orphan crop, white fonio (Digitaria exilis).</title>
        <authorList>
            <person name="Bennetzen J.L."/>
            <person name="Chen S."/>
            <person name="Ma X."/>
            <person name="Wang X."/>
            <person name="Yssel A.E.J."/>
            <person name="Chaluvadi S.R."/>
            <person name="Johnson M."/>
            <person name="Gangashetty P."/>
            <person name="Hamidou F."/>
            <person name="Sanogo M.D."/>
            <person name="Zwaenepoel A."/>
            <person name="Wallace J."/>
            <person name="Van De Peer Y."/>
            <person name="Van Deynze A."/>
        </authorList>
    </citation>
    <scope>NUCLEOTIDE SEQUENCE</scope>
    <source>
        <tissue evidence="9">Leaves</tissue>
    </source>
</reference>
<feature type="domain" description="HTH myb-type" evidence="8">
    <location>
        <begin position="92"/>
        <end position="144"/>
    </location>
</feature>